<protein>
    <submittedName>
        <fullName evidence="4">Glycosyl transferase, group 1</fullName>
    </submittedName>
</protein>
<evidence type="ECO:0000313" key="4">
    <source>
        <dbReference type="EMBL" id="CAA6819662.1"/>
    </source>
</evidence>
<keyword evidence="1 4" id="KW-0808">Transferase</keyword>
<dbReference type="PANTHER" id="PTHR46401">
    <property type="entry name" value="GLYCOSYLTRANSFERASE WBBK-RELATED"/>
    <property type="match status" value="1"/>
</dbReference>
<gene>
    <name evidence="4" type="ORF">HELGO_WM563</name>
</gene>
<dbReference type="SUPFAM" id="SSF53756">
    <property type="entry name" value="UDP-Glycosyltransferase/glycogen phosphorylase"/>
    <property type="match status" value="1"/>
</dbReference>
<dbReference type="InterPro" id="IPR001296">
    <property type="entry name" value="Glyco_trans_1"/>
</dbReference>
<dbReference type="GO" id="GO:0016757">
    <property type="term" value="F:glycosyltransferase activity"/>
    <property type="evidence" value="ECO:0007669"/>
    <property type="project" value="InterPro"/>
</dbReference>
<evidence type="ECO:0000259" key="3">
    <source>
        <dbReference type="Pfam" id="PF00534"/>
    </source>
</evidence>
<keyword evidence="2" id="KW-0812">Transmembrane</keyword>
<dbReference type="Gene3D" id="3.40.50.2000">
    <property type="entry name" value="Glycogen Phosphorylase B"/>
    <property type="match status" value="2"/>
</dbReference>
<sequence length="352" mass="41010">MKVLFTCGDRPLMARNKYYRNLLKEKYDYSECVSHGKTYATRLPSIFARLPFMLWKKDMFFVSYMGYFLVIFIRLFSKKPIVFDYYVSLHDMMTGDRKLFSPDSWRGKFTFWLDKRSLELADYIIVDTTPLIEQAVKTYGIDRKKFLRLPVAVNEELIYSTKVARHKEVFTLVYMGSYIPFHGVDKVMEAAKILQDKEVNVHFLMLGKGQTYDENVQRAKELGLNNVEFISYVTMEELNIYYNASDVTLGTFSGSERSKLYITNKGYESFAVGKPHLTLENNALNELFTDNKDIFYIKEPSSQALAERIIEIKENKHLCEEVANNALALYNSTLNNESVTRILEEGILSKFK</sequence>
<organism evidence="4">
    <name type="scientific">uncultured Sulfurovum sp</name>
    <dbReference type="NCBI Taxonomy" id="269237"/>
    <lineage>
        <taxon>Bacteria</taxon>
        <taxon>Pseudomonadati</taxon>
        <taxon>Campylobacterota</taxon>
        <taxon>Epsilonproteobacteria</taxon>
        <taxon>Campylobacterales</taxon>
        <taxon>Sulfurovaceae</taxon>
        <taxon>Sulfurovum</taxon>
        <taxon>environmental samples</taxon>
    </lineage>
</organism>
<keyword evidence="2" id="KW-0472">Membrane</keyword>
<reference evidence="4" key="1">
    <citation type="submission" date="2020-01" db="EMBL/GenBank/DDBJ databases">
        <authorList>
            <person name="Meier V. D."/>
            <person name="Meier V D."/>
        </authorList>
    </citation>
    <scope>NUCLEOTIDE SEQUENCE</scope>
    <source>
        <strain evidence="4">HLG_WM_MAG_01</strain>
    </source>
</reference>
<name>A0A6S6TFK4_9BACT</name>
<evidence type="ECO:0000256" key="1">
    <source>
        <dbReference type="ARBA" id="ARBA00022679"/>
    </source>
</evidence>
<evidence type="ECO:0000256" key="2">
    <source>
        <dbReference type="SAM" id="Phobius"/>
    </source>
</evidence>
<accession>A0A6S6TFK4</accession>
<feature type="transmembrane region" description="Helical" evidence="2">
    <location>
        <begin position="59"/>
        <end position="76"/>
    </location>
</feature>
<feature type="domain" description="Glycosyl transferase family 1" evidence="3">
    <location>
        <begin position="164"/>
        <end position="326"/>
    </location>
</feature>
<proteinExistence type="predicted"/>
<dbReference type="AlphaFoldDB" id="A0A6S6TFK4"/>
<dbReference type="PANTHER" id="PTHR46401:SF2">
    <property type="entry name" value="GLYCOSYLTRANSFERASE WBBK-RELATED"/>
    <property type="match status" value="1"/>
</dbReference>
<keyword evidence="2" id="KW-1133">Transmembrane helix</keyword>
<dbReference type="EMBL" id="CACVAS010000107">
    <property type="protein sequence ID" value="CAA6819662.1"/>
    <property type="molecule type" value="Genomic_DNA"/>
</dbReference>
<dbReference type="Pfam" id="PF00534">
    <property type="entry name" value="Glycos_transf_1"/>
    <property type="match status" value="1"/>
</dbReference>